<proteinExistence type="predicted"/>
<evidence type="ECO:0000313" key="4">
    <source>
        <dbReference type="Proteomes" id="UP000580250"/>
    </source>
</evidence>
<evidence type="ECO:0000256" key="1">
    <source>
        <dbReference type="SAM" id="MobiDB-lite"/>
    </source>
</evidence>
<dbReference type="AlphaFoldDB" id="A0A6V7Y1J8"/>
<feature type="compositionally biased region" description="Low complexity" evidence="1">
    <location>
        <begin position="412"/>
        <end position="430"/>
    </location>
</feature>
<feature type="domain" description="Rol-3 five-bladed beta-propeller" evidence="2">
    <location>
        <begin position="37"/>
        <end position="236"/>
    </location>
</feature>
<evidence type="ECO:0000313" key="3">
    <source>
        <dbReference type="EMBL" id="CAD2205424.1"/>
    </source>
</evidence>
<feature type="region of interest" description="Disordered" evidence="1">
    <location>
        <begin position="412"/>
        <end position="437"/>
    </location>
</feature>
<organism evidence="3 4">
    <name type="scientific">Meloidogyne enterolobii</name>
    <name type="common">Root-knot nematode worm</name>
    <name type="synonym">Meloidogyne mayaguensis</name>
    <dbReference type="NCBI Taxonomy" id="390850"/>
    <lineage>
        <taxon>Eukaryota</taxon>
        <taxon>Metazoa</taxon>
        <taxon>Ecdysozoa</taxon>
        <taxon>Nematoda</taxon>
        <taxon>Chromadorea</taxon>
        <taxon>Rhabditida</taxon>
        <taxon>Tylenchina</taxon>
        <taxon>Tylenchomorpha</taxon>
        <taxon>Tylenchoidea</taxon>
        <taxon>Meloidogynidae</taxon>
        <taxon>Meloidogyninae</taxon>
        <taxon>Meloidogyne</taxon>
    </lineage>
</organism>
<name>A0A6V7Y1J8_MELEN</name>
<protein>
    <recommendedName>
        <fullName evidence="2">Rol-3 five-bladed beta-propeller domain-containing protein</fullName>
    </recommendedName>
</protein>
<evidence type="ECO:0000259" key="2">
    <source>
        <dbReference type="Pfam" id="PF25494"/>
    </source>
</evidence>
<dbReference type="OrthoDB" id="5846371at2759"/>
<sequence>MITLHSSNINVFDWQGREFTDEQKLFCNLILKIFFMIQTHTLDPQIPTEAGIAIAFDNTSNVLFSSSRKDASVTQRFDNNNFKFLESVFIHQITLISSKASVLLASSYSLMVYRMTSSFDKLIYNCAVGGEECGEVVGVAVDDNSDSHEGQRILLLVQLSSGAVQLLQAPVDLNQPFQLVNSVHTGLPYRIRQVGGFIDGRFLILTEDGYFGTLDYDLTNINLNFAVREINHLMVADSVSPFERRFLHFDGPIHFDEKTAQLRWSVVRGDGGEGPSGTSTEDDSKSHQLIPLLYKLSLFRDGFSGKEPNLIVCQENSFSLPPKLLQAWNSRQRFDAQVEAISPWIRVLANQTGLNAATKPPTAPEGVRIYATQQRTVDGSRAIIDIFWHEPSEWNGEKLGYQLNCTITQGATSSSSTSPSSSQGATQTTSDPNSSPTQYMNATLKSNHRSFSFTVRSGKVGCLVYAINDQQLIGPPSALADIDGSEFKPLIRLFAIDSTESLVAIQNWTIEVSKSGASIRKLRQIPIPTKDRRRQTTQQQQQQPSQQQQQMLHSSQYQSLTFVGNELYAIRKETEMLSSSSPSSQLFLVKLDINQVDQVVYKVGI</sequence>
<gene>
    <name evidence="3" type="ORF">MENT_LOCUS59234</name>
</gene>
<dbReference type="Proteomes" id="UP000580250">
    <property type="component" value="Unassembled WGS sequence"/>
</dbReference>
<dbReference type="InterPro" id="IPR057329">
    <property type="entry name" value="Beta-prop_Rol-3"/>
</dbReference>
<reference evidence="3 4" key="1">
    <citation type="submission" date="2020-08" db="EMBL/GenBank/DDBJ databases">
        <authorList>
            <person name="Koutsovoulos G."/>
            <person name="Danchin GJ E."/>
        </authorList>
    </citation>
    <scope>NUCLEOTIDE SEQUENCE [LARGE SCALE GENOMIC DNA]</scope>
</reference>
<dbReference type="EMBL" id="CAJEWN010002823">
    <property type="protein sequence ID" value="CAD2205424.1"/>
    <property type="molecule type" value="Genomic_DNA"/>
</dbReference>
<comment type="caution">
    <text evidence="3">The sequence shown here is derived from an EMBL/GenBank/DDBJ whole genome shotgun (WGS) entry which is preliminary data.</text>
</comment>
<feature type="region of interest" description="Disordered" evidence="1">
    <location>
        <begin position="524"/>
        <end position="550"/>
    </location>
</feature>
<accession>A0A6V7Y1J8</accession>
<dbReference type="Pfam" id="PF25494">
    <property type="entry name" value="Beta-prop_Rol-3"/>
    <property type="match status" value="1"/>
</dbReference>
<feature type="compositionally biased region" description="Low complexity" evidence="1">
    <location>
        <begin position="536"/>
        <end position="550"/>
    </location>
</feature>